<dbReference type="Pfam" id="PF00069">
    <property type="entry name" value="Pkinase"/>
    <property type="match status" value="1"/>
</dbReference>
<dbReference type="GO" id="GO:0004674">
    <property type="term" value="F:protein serine/threonine kinase activity"/>
    <property type="evidence" value="ECO:0007669"/>
    <property type="project" value="UniProtKB-KW"/>
</dbReference>
<dbReference type="PANTHER" id="PTHR44899">
    <property type="entry name" value="CAMK FAMILY PROTEIN KINASE"/>
    <property type="match status" value="1"/>
</dbReference>
<gene>
    <name evidence="16" type="ORF">PGLA2088_LOCUS29563</name>
</gene>
<dbReference type="EC" id="2.7.11.1" evidence="3"/>
<evidence type="ECO:0000256" key="14">
    <source>
        <dbReference type="SAM" id="MobiDB-lite"/>
    </source>
</evidence>
<dbReference type="PROSITE" id="PS00108">
    <property type="entry name" value="PROTEIN_KINASE_ST"/>
    <property type="match status" value="1"/>
</dbReference>
<feature type="compositionally biased region" description="Low complexity" evidence="14">
    <location>
        <begin position="516"/>
        <end position="531"/>
    </location>
</feature>
<dbReference type="AlphaFoldDB" id="A0A813K9E7"/>
<dbReference type="InterPro" id="IPR008271">
    <property type="entry name" value="Ser/Thr_kinase_AS"/>
</dbReference>
<evidence type="ECO:0000256" key="12">
    <source>
        <dbReference type="ARBA" id="ARBA00048679"/>
    </source>
</evidence>
<comment type="caution">
    <text evidence="16">The sequence shown here is derived from an EMBL/GenBank/DDBJ whole genome shotgun (WGS) entry which is preliminary data.</text>
</comment>
<keyword evidence="8" id="KW-0418">Kinase</keyword>
<sequence>MSTRYRRVRIVGKGSFGCCWLVEGESGDQCILKQIDVSKMTPKQKEEAANEVRVLSKLRHPFIINYRESYVEDGLLCIITDYAERGDLYRVINRQKRHGRLLAETLVLRWFTQISLALKHMHDRRILHRDLKTQNIFLSGPGEGSVKVGDFGIARVLQHTQDCARTAIGTPFYLSPEICQEKPYSFKSDVWSLGCVLYELATLHHAFDSDSMRGLVLKILRGVPPQVPSMFSPELRSLVPEMLMKDPDRRPSIDEVLQRPAIRSVIRQLLSELEQRHRRPTPASPDKGVDAGDAMKENQVPRRSSASVREPSGSGGSGGSCPRAGRPPDLGRPAPAAVPASKVRRETSPLGDGQLRREKERQKRLLRQQEHQAQELRLNQDQQHQQQLHQRQQQQQQQQHKEQKEHKDHKNQLQPDLKHQLENQHVQDKQQKQEQRAKRDVDGRGLRDFLRHQQQVCQQLQQPPLRRQRGPVGVSESPRSSGRSTSPVLAREGSGVATPDDTAASASDLGRCRGSQPVIPQQQGQQQQQPQKSYITQHQPHQEGPKGQERDGILGGGSPLAGEARKLQPNAGAKAENPASQLPCSPFPEGTGLSPAGAAGLEAPRASAAWGEEDCDDQHELISTLQEGLALRAALPQDLCPVNGEDPVGCGVGSADAGEILRPKFLRPDGAELELFVSEADSLSYRIEALRVYLEKELGLQDFLSVYHYLEDNGDGPSVLYAYLASSVGSS</sequence>
<dbReference type="Proteomes" id="UP000626109">
    <property type="component" value="Unassembled WGS sequence"/>
</dbReference>
<feature type="region of interest" description="Disordered" evidence="14">
    <location>
        <begin position="273"/>
        <end position="604"/>
    </location>
</feature>
<feature type="compositionally biased region" description="Low complexity" evidence="14">
    <location>
        <begin position="497"/>
        <end position="508"/>
    </location>
</feature>
<dbReference type="Gene3D" id="1.10.510.10">
    <property type="entry name" value="Transferase(Phosphotransferase) domain 1"/>
    <property type="match status" value="1"/>
</dbReference>
<feature type="compositionally biased region" description="Basic and acidic residues" evidence="14">
    <location>
        <begin position="399"/>
        <end position="451"/>
    </location>
</feature>
<feature type="compositionally biased region" description="Low complexity" evidence="14">
    <location>
        <begin position="453"/>
        <end position="488"/>
    </location>
</feature>
<evidence type="ECO:0000256" key="2">
    <source>
        <dbReference type="ARBA" id="ARBA00010886"/>
    </source>
</evidence>
<dbReference type="PROSITE" id="PS00107">
    <property type="entry name" value="PROTEIN_KINASE_ATP"/>
    <property type="match status" value="1"/>
</dbReference>
<dbReference type="InterPro" id="IPR017441">
    <property type="entry name" value="Protein_kinase_ATP_BS"/>
</dbReference>
<reference evidence="16" key="1">
    <citation type="submission" date="2021-02" db="EMBL/GenBank/DDBJ databases">
        <authorList>
            <person name="Dougan E. K."/>
            <person name="Rhodes N."/>
            <person name="Thang M."/>
            <person name="Chan C."/>
        </authorList>
    </citation>
    <scope>NUCLEOTIDE SEQUENCE</scope>
</reference>
<evidence type="ECO:0000256" key="4">
    <source>
        <dbReference type="ARBA" id="ARBA00022527"/>
    </source>
</evidence>
<keyword evidence="5" id="KW-0808">Transferase</keyword>
<protein>
    <recommendedName>
        <fullName evidence="3">non-specific serine/threonine protein kinase</fullName>
        <ecNumber evidence="3">2.7.11.1</ecNumber>
    </recommendedName>
</protein>
<evidence type="ECO:0000256" key="13">
    <source>
        <dbReference type="PROSITE-ProRule" id="PRU10141"/>
    </source>
</evidence>
<feature type="compositionally biased region" description="Basic and acidic residues" evidence="14">
    <location>
        <begin position="540"/>
        <end position="552"/>
    </location>
</feature>
<feature type="binding site" evidence="13">
    <location>
        <position position="33"/>
    </location>
    <ligand>
        <name>ATP</name>
        <dbReference type="ChEBI" id="CHEBI:30616"/>
    </ligand>
</feature>
<accession>A0A813K9E7</accession>
<feature type="compositionally biased region" description="Low complexity" evidence="14">
    <location>
        <begin position="375"/>
        <end position="398"/>
    </location>
</feature>
<evidence type="ECO:0000256" key="9">
    <source>
        <dbReference type="ARBA" id="ARBA00022840"/>
    </source>
</evidence>
<dbReference type="PANTHER" id="PTHR44899:SF3">
    <property type="entry name" value="SERINE_THREONINE-PROTEIN KINASE NEK1"/>
    <property type="match status" value="1"/>
</dbReference>
<dbReference type="GO" id="GO:0046872">
    <property type="term" value="F:metal ion binding"/>
    <property type="evidence" value="ECO:0007669"/>
    <property type="project" value="UniProtKB-KW"/>
</dbReference>
<evidence type="ECO:0000256" key="3">
    <source>
        <dbReference type="ARBA" id="ARBA00012513"/>
    </source>
</evidence>
<dbReference type="PROSITE" id="PS50011">
    <property type="entry name" value="PROTEIN_KINASE_DOM"/>
    <property type="match status" value="1"/>
</dbReference>
<evidence type="ECO:0000256" key="10">
    <source>
        <dbReference type="ARBA" id="ARBA00022842"/>
    </source>
</evidence>
<dbReference type="FunFam" id="1.10.510.10:FF:000172">
    <property type="entry name" value="serine/threonine-protein kinase Nek1 isoform X1"/>
    <property type="match status" value="1"/>
</dbReference>
<dbReference type="InterPro" id="IPR000719">
    <property type="entry name" value="Prot_kinase_dom"/>
</dbReference>
<evidence type="ECO:0000313" key="16">
    <source>
        <dbReference type="EMBL" id="CAE8695823.1"/>
    </source>
</evidence>
<keyword evidence="9 13" id="KW-0067">ATP-binding</keyword>
<comment type="similarity">
    <text evidence="2">Belongs to the protein kinase superfamily. NEK Ser/Thr protein kinase family. NIMA subfamily.</text>
</comment>
<feature type="domain" description="Protein kinase" evidence="15">
    <location>
        <begin position="5"/>
        <end position="262"/>
    </location>
</feature>
<keyword evidence="7 13" id="KW-0547">Nucleotide-binding</keyword>
<dbReference type="InterPro" id="IPR051131">
    <property type="entry name" value="NEK_Ser/Thr_kinase_NIMA"/>
</dbReference>
<dbReference type="SMART" id="SM00220">
    <property type="entry name" value="S_TKc"/>
    <property type="match status" value="1"/>
</dbReference>
<dbReference type="EMBL" id="CAJNNW010028376">
    <property type="protein sequence ID" value="CAE8695823.1"/>
    <property type="molecule type" value="Genomic_DNA"/>
</dbReference>
<comment type="cofactor">
    <cofactor evidence="1">
        <name>Mg(2+)</name>
        <dbReference type="ChEBI" id="CHEBI:18420"/>
    </cofactor>
</comment>
<evidence type="ECO:0000256" key="8">
    <source>
        <dbReference type="ARBA" id="ARBA00022777"/>
    </source>
</evidence>
<dbReference type="SUPFAM" id="SSF56112">
    <property type="entry name" value="Protein kinase-like (PK-like)"/>
    <property type="match status" value="1"/>
</dbReference>
<feature type="compositionally biased region" description="Basic and acidic residues" evidence="14">
    <location>
        <begin position="354"/>
        <end position="374"/>
    </location>
</feature>
<comment type="catalytic activity">
    <reaction evidence="12">
        <text>L-seryl-[protein] + ATP = O-phospho-L-seryl-[protein] + ADP + H(+)</text>
        <dbReference type="Rhea" id="RHEA:17989"/>
        <dbReference type="Rhea" id="RHEA-COMP:9863"/>
        <dbReference type="Rhea" id="RHEA-COMP:11604"/>
        <dbReference type="ChEBI" id="CHEBI:15378"/>
        <dbReference type="ChEBI" id="CHEBI:29999"/>
        <dbReference type="ChEBI" id="CHEBI:30616"/>
        <dbReference type="ChEBI" id="CHEBI:83421"/>
        <dbReference type="ChEBI" id="CHEBI:456216"/>
        <dbReference type="EC" id="2.7.11.1"/>
    </reaction>
</comment>
<feature type="compositionally biased region" description="Basic and acidic residues" evidence="14">
    <location>
        <begin position="287"/>
        <end position="300"/>
    </location>
</feature>
<evidence type="ECO:0000256" key="1">
    <source>
        <dbReference type="ARBA" id="ARBA00001946"/>
    </source>
</evidence>
<evidence type="ECO:0000313" key="17">
    <source>
        <dbReference type="Proteomes" id="UP000626109"/>
    </source>
</evidence>
<evidence type="ECO:0000256" key="5">
    <source>
        <dbReference type="ARBA" id="ARBA00022679"/>
    </source>
</evidence>
<keyword evidence="10" id="KW-0460">Magnesium</keyword>
<organism evidence="16 17">
    <name type="scientific">Polarella glacialis</name>
    <name type="common">Dinoflagellate</name>
    <dbReference type="NCBI Taxonomy" id="89957"/>
    <lineage>
        <taxon>Eukaryota</taxon>
        <taxon>Sar</taxon>
        <taxon>Alveolata</taxon>
        <taxon>Dinophyceae</taxon>
        <taxon>Suessiales</taxon>
        <taxon>Suessiaceae</taxon>
        <taxon>Polarella</taxon>
    </lineage>
</organism>
<dbReference type="GO" id="GO:0005524">
    <property type="term" value="F:ATP binding"/>
    <property type="evidence" value="ECO:0007669"/>
    <property type="project" value="UniProtKB-UniRule"/>
</dbReference>
<evidence type="ECO:0000256" key="11">
    <source>
        <dbReference type="ARBA" id="ARBA00047899"/>
    </source>
</evidence>
<name>A0A813K9E7_POLGL</name>
<evidence type="ECO:0000256" key="6">
    <source>
        <dbReference type="ARBA" id="ARBA00022723"/>
    </source>
</evidence>
<dbReference type="CDD" id="cd08215">
    <property type="entry name" value="STKc_Nek"/>
    <property type="match status" value="1"/>
</dbReference>
<dbReference type="Gene3D" id="3.30.200.20">
    <property type="entry name" value="Phosphorylase Kinase, domain 1"/>
    <property type="match status" value="1"/>
</dbReference>
<keyword evidence="4" id="KW-0723">Serine/threonine-protein kinase</keyword>
<evidence type="ECO:0000256" key="7">
    <source>
        <dbReference type="ARBA" id="ARBA00022741"/>
    </source>
</evidence>
<dbReference type="InterPro" id="IPR011009">
    <property type="entry name" value="Kinase-like_dom_sf"/>
</dbReference>
<evidence type="ECO:0000259" key="15">
    <source>
        <dbReference type="PROSITE" id="PS50011"/>
    </source>
</evidence>
<keyword evidence="6" id="KW-0479">Metal-binding</keyword>
<comment type="catalytic activity">
    <reaction evidence="11">
        <text>L-threonyl-[protein] + ATP = O-phospho-L-threonyl-[protein] + ADP + H(+)</text>
        <dbReference type="Rhea" id="RHEA:46608"/>
        <dbReference type="Rhea" id="RHEA-COMP:11060"/>
        <dbReference type="Rhea" id="RHEA-COMP:11605"/>
        <dbReference type="ChEBI" id="CHEBI:15378"/>
        <dbReference type="ChEBI" id="CHEBI:30013"/>
        <dbReference type="ChEBI" id="CHEBI:30616"/>
        <dbReference type="ChEBI" id="CHEBI:61977"/>
        <dbReference type="ChEBI" id="CHEBI:456216"/>
        <dbReference type="EC" id="2.7.11.1"/>
    </reaction>
</comment>
<dbReference type="FunFam" id="3.30.200.20:FF:000097">
    <property type="entry name" value="Probable serine/threonine-protein kinase nek1"/>
    <property type="match status" value="1"/>
</dbReference>
<proteinExistence type="inferred from homology"/>